<evidence type="ECO:0000313" key="2">
    <source>
        <dbReference type="Proteomes" id="UP001383192"/>
    </source>
</evidence>
<organism evidence="1 2">
    <name type="scientific">Paramarasmius palmivorus</name>
    <dbReference type="NCBI Taxonomy" id="297713"/>
    <lineage>
        <taxon>Eukaryota</taxon>
        <taxon>Fungi</taxon>
        <taxon>Dikarya</taxon>
        <taxon>Basidiomycota</taxon>
        <taxon>Agaricomycotina</taxon>
        <taxon>Agaricomycetes</taxon>
        <taxon>Agaricomycetidae</taxon>
        <taxon>Agaricales</taxon>
        <taxon>Marasmiineae</taxon>
        <taxon>Marasmiaceae</taxon>
        <taxon>Paramarasmius</taxon>
    </lineage>
</organism>
<sequence length="401" mass="44392">MNEQVAMQNLGAPYTEKELQSMNRKQLASIIATRPETWPAQLGPPEVEHMAKSKRSTLTDIIRDPANGFRHPLKTTTQIINAAPSTTPASHVPSLSSLSQPASQGAMQAEIVNSVDPRVLTARNGIQSFAPFSQGPLQIVPSVITANYPSQDLSSQPLSNPSLSTSTFENARITYAPVSVIVSDPRVEEFPVFKRPQLADVTVKVALDVGGPGRNFICALELMVSLQKTHAAIPDLTRSLYNPPYLRFPPNNTIYLEVIPLVDHANMARKKKPRRSTGNPTHVAWVKKQLELRPGWKDFQERRNKQLNRIQSLEHWKFACGCVKEYSKTRPKGLSKINAVDVYDALGVGSTWYARVARAYEIYEDGGEALFNDLGEDDSQRGGNWLQDYLISQAPPVPANS</sequence>
<dbReference type="AlphaFoldDB" id="A0AAW0C233"/>
<dbReference type="EMBL" id="JAYKXP010000062">
    <property type="protein sequence ID" value="KAK7032633.1"/>
    <property type="molecule type" value="Genomic_DNA"/>
</dbReference>
<comment type="caution">
    <text evidence="1">The sequence shown here is derived from an EMBL/GenBank/DDBJ whole genome shotgun (WGS) entry which is preliminary data.</text>
</comment>
<accession>A0AAW0C233</accession>
<dbReference type="Proteomes" id="UP001383192">
    <property type="component" value="Unassembled WGS sequence"/>
</dbReference>
<gene>
    <name evidence="1" type="ORF">VNI00_012898</name>
</gene>
<evidence type="ECO:0000313" key="1">
    <source>
        <dbReference type="EMBL" id="KAK7032633.1"/>
    </source>
</evidence>
<keyword evidence="2" id="KW-1185">Reference proteome</keyword>
<protein>
    <submittedName>
        <fullName evidence="1">Uncharacterized protein</fullName>
    </submittedName>
</protein>
<name>A0AAW0C233_9AGAR</name>
<reference evidence="1 2" key="1">
    <citation type="submission" date="2024-01" db="EMBL/GenBank/DDBJ databases">
        <title>A draft genome for a cacao thread blight-causing isolate of Paramarasmius palmivorus.</title>
        <authorList>
            <person name="Baruah I.K."/>
            <person name="Bukari Y."/>
            <person name="Amoako-Attah I."/>
            <person name="Meinhardt L.W."/>
            <person name="Bailey B.A."/>
            <person name="Cohen S.P."/>
        </authorList>
    </citation>
    <scope>NUCLEOTIDE SEQUENCE [LARGE SCALE GENOMIC DNA]</scope>
    <source>
        <strain evidence="1 2">GH-12</strain>
    </source>
</reference>
<proteinExistence type="predicted"/>